<keyword evidence="1" id="KW-1133">Transmembrane helix</keyword>
<feature type="transmembrane region" description="Helical" evidence="1">
    <location>
        <begin position="263"/>
        <end position="282"/>
    </location>
</feature>
<dbReference type="KEGG" id="dal:Dalk_1030"/>
<keyword evidence="1" id="KW-0472">Membrane</keyword>
<evidence type="ECO:0000313" key="3">
    <source>
        <dbReference type="Proteomes" id="UP000000739"/>
    </source>
</evidence>
<dbReference type="Proteomes" id="UP000000739">
    <property type="component" value="Chromosome"/>
</dbReference>
<gene>
    <name evidence="2" type="ordered locus">Dalk_1030</name>
</gene>
<sequence length="397" mass="43799">MQPLTLILLLSLFVCFIIAISLIAYQKQQKRLVKVLESLAGPLSGAVRGKCLTARLEETPYQVQFAKQGKGPALAVITIPGSAGFIMAVRKRMFLDSWGERLGLTSPPDIPDKDFLKDHYVHADNLEKAAHVLWRQDALNEIQDLLETKTHYFRLDETGASLVIPLASLAEKDLLALTPDEIRGKAAKLFAAVGAALQPARNPVGQVKPFSASALFFDKKQSMIMAMATSLPLIVSLILMILAKKMYTPLGGQAMMSGAFRFAVAPTVIGVLLFIFVGRLWFRKMPESHRLFMVFTLLIPMTFFMACIAGFMFTNGALDSSPAVFYTTEVVGKKVYHGKGAHYSLSLAPWSGKEGNVRFSISEKQYEQFEIGQKVTLGVRSGMWGYEWVSSPPIAVQ</sequence>
<evidence type="ECO:0000313" key="2">
    <source>
        <dbReference type="EMBL" id="ACL02733.1"/>
    </source>
</evidence>
<keyword evidence="3" id="KW-1185">Reference proteome</keyword>
<dbReference type="AlphaFoldDB" id="B8FK58"/>
<dbReference type="HOGENOM" id="CLU_693930_0_0_7"/>
<keyword evidence="1" id="KW-0812">Transmembrane</keyword>
<protein>
    <submittedName>
        <fullName evidence="2">Uncharacterized protein</fullName>
    </submittedName>
</protein>
<dbReference type="EMBL" id="CP001322">
    <property type="protein sequence ID" value="ACL02733.1"/>
    <property type="molecule type" value="Genomic_DNA"/>
</dbReference>
<feature type="transmembrane region" description="Helical" evidence="1">
    <location>
        <begin position="6"/>
        <end position="25"/>
    </location>
</feature>
<reference evidence="2 3" key="1">
    <citation type="journal article" date="2012" name="Environ. Microbiol.">
        <title>The genome sequence of Desulfatibacillum alkenivorans AK-01: a blueprint for anaerobic alkane oxidation.</title>
        <authorList>
            <person name="Callaghan A.V."/>
            <person name="Morris B.E."/>
            <person name="Pereira I.A."/>
            <person name="McInerney M.J."/>
            <person name="Austin R.N."/>
            <person name="Groves J.T."/>
            <person name="Kukor J.J."/>
            <person name="Suflita J.M."/>
            <person name="Young L.Y."/>
            <person name="Zylstra G.J."/>
            <person name="Wawrik B."/>
        </authorList>
    </citation>
    <scope>NUCLEOTIDE SEQUENCE [LARGE SCALE GENOMIC DNA]</scope>
    <source>
        <strain evidence="2 3">AK-01</strain>
    </source>
</reference>
<evidence type="ECO:0000256" key="1">
    <source>
        <dbReference type="SAM" id="Phobius"/>
    </source>
</evidence>
<name>B8FK58_DESAL</name>
<feature type="transmembrane region" description="Helical" evidence="1">
    <location>
        <begin position="291"/>
        <end position="313"/>
    </location>
</feature>
<proteinExistence type="predicted"/>
<organism evidence="2 3">
    <name type="scientific">Desulfatibacillum aliphaticivorans</name>
    <dbReference type="NCBI Taxonomy" id="218208"/>
    <lineage>
        <taxon>Bacteria</taxon>
        <taxon>Pseudomonadati</taxon>
        <taxon>Thermodesulfobacteriota</taxon>
        <taxon>Desulfobacteria</taxon>
        <taxon>Desulfobacterales</taxon>
        <taxon>Desulfatibacillaceae</taxon>
        <taxon>Desulfatibacillum</taxon>
    </lineage>
</organism>
<accession>B8FK58</accession>
<feature type="transmembrane region" description="Helical" evidence="1">
    <location>
        <begin position="223"/>
        <end position="243"/>
    </location>
</feature>
<dbReference type="RefSeq" id="WP_012610171.1">
    <property type="nucleotide sequence ID" value="NC_011768.1"/>
</dbReference>